<keyword evidence="10" id="KW-0520">NAD</keyword>
<dbReference type="GO" id="GO:0042773">
    <property type="term" value="P:ATP synthesis coupled electron transport"/>
    <property type="evidence" value="ECO:0007669"/>
    <property type="project" value="InterPro"/>
</dbReference>
<dbReference type="RefSeq" id="WP_004007441.1">
    <property type="nucleotide sequence ID" value="NZ_CAMYEK010000007.1"/>
</dbReference>
<organism evidence="15 16">
    <name type="scientific">Mobiluncus curtisii</name>
    <dbReference type="NCBI Taxonomy" id="2051"/>
    <lineage>
        <taxon>Bacteria</taxon>
        <taxon>Bacillati</taxon>
        <taxon>Actinomycetota</taxon>
        <taxon>Actinomycetes</taxon>
        <taxon>Actinomycetales</taxon>
        <taxon>Actinomycetaceae</taxon>
        <taxon>Mobiluncus</taxon>
    </lineage>
</organism>
<dbReference type="GO" id="GO:0008137">
    <property type="term" value="F:NADH dehydrogenase (ubiquinone) activity"/>
    <property type="evidence" value="ECO:0007669"/>
    <property type="project" value="InterPro"/>
</dbReference>
<dbReference type="Proteomes" id="UP000250245">
    <property type="component" value="Unassembled WGS sequence"/>
</dbReference>
<dbReference type="SUPFAM" id="SSF54862">
    <property type="entry name" value="4Fe-4S ferredoxins"/>
    <property type="match status" value="1"/>
</dbReference>
<comment type="subcellular location">
    <subcellularLocation>
        <location evidence="2">Membrane</location>
    </subcellularLocation>
</comment>
<dbReference type="SUPFAM" id="SSF54292">
    <property type="entry name" value="2Fe-2S ferredoxin-like"/>
    <property type="match status" value="1"/>
</dbReference>
<dbReference type="InterPro" id="IPR050123">
    <property type="entry name" value="Prok_molybdopt-oxidoreductase"/>
</dbReference>
<evidence type="ECO:0000256" key="5">
    <source>
        <dbReference type="ARBA" id="ARBA00022714"/>
    </source>
</evidence>
<dbReference type="FunFam" id="3.10.20.740:FF:000004">
    <property type="entry name" value="NADH-quinone oxidoreductase"/>
    <property type="match status" value="1"/>
</dbReference>
<evidence type="ECO:0000256" key="10">
    <source>
        <dbReference type="ARBA" id="ARBA00023027"/>
    </source>
</evidence>
<protein>
    <submittedName>
        <fullName evidence="15">NADH-quinone oxidoreductase subunit 3</fullName>
        <ecNumber evidence="15">1.6.5.11</ecNumber>
    </submittedName>
</protein>
<dbReference type="SUPFAM" id="SSF53706">
    <property type="entry name" value="Formate dehydrogenase/DMSO reductase, domains 1-3"/>
    <property type="match status" value="1"/>
</dbReference>
<dbReference type="PROSITE" id="PS00643">
    <property type="entry name" value="COMPLEX1_75K_3"/>
    <property type="match status" value="1"/>
</dbReference>
<name>A0A2X2YGM6_9ACTO</name>
<evidence type="ECO:0000256" key="3">
    <source>
        <dbReference type="ARBA" id="ARBA00005404"/>
    </source>
</evidence>
<dbReference type="PANTHER" id="PTHR43105">
    <property type="entry name" value="RESPIRATORY NITRATE REDUCTASE"/>
    <property type="match status" value="1"/>
</dbReference>
<dbReference type="Pfam" id="PF22117">
    <property type="entry name" value="Fer4_Nqo3"/>
    <property type="match status" value="1"/>
</dbReference>
<dbReference type="PROSITE" id="PS00641">
    <property type="entry name" value="COMPLEX1_75K_1"/>
    <property type="match status" value="1"/>
</dbReference>
<dbReference type="InterPro" id="IPR000283">
    <property type="entry name" value="NADH_UbQ_OxRdtase_75kDa_su_CS"/>
</dbReference>
<evidence type="ECO:0000256" key="9">
    <source>
        <dbReference type="ARBA" id="ARBA00023014"/>
    </source>
</evidence>
<evidence type="ECO:0000256" key="6">
    <source>
        <dbReference type="ARBA" id="ARBA00022723"/>
    </source>
</evidence>
<dbReference type="Pfam" id="PF13510">
    <property type="entry name" value="Fer2_4"/>
    <property type="match status" value="1"/>
</dbReference>
<dbReference type="InterPro" id="IPR036010">
    <property type="entry name" value="2Fe-2S_ferredoxin-like_sf"/>
</dbReference>
<feature type="domain" description="4Fe-4S His(Cys)3-ligated-type" evidence="14">
    <location>
        <begin position="95"/>
        <end position="134"/>
    </location>
</feature>
<keyword evidence="5" id="KW-0001">2Fe-2S</keyword>
<accession>A0A2X2YGM6</accession>
<dbReference type="GO" id="GO:0051539">
    <property type="term" value="F:4 iron, 4 sulfur cluster binding"/>
    <property type="evidence" value="ECO:0007669"/>
    <property type="project" value="UniProtKB-KW"/>
</dbReference>
<evidence type="ECO:0000256" key="11">
    <source>
        <dbReference type="ARBA" id="ARBA00023136"/>
    </source>
</evidence>
<feature type="domain" description="4Fe-4S Mo/W bis-MGD-type" evidence="13">
    <location>
        <begin position="294"/>
        <end position="350"/>
    </location>
</feature>
<sequence>MSDEVQMVNIKVDGKPLEVPQGTLAIRACEQAGVYVPRFCDHPLLKPVAACRACLVEVAMPNRQGDVAKMPKPMPACSTTCTDRMEIYTQLSSEVAAKAQNGILEFLLVNHPLDCPVCDKAGECPLQNQTFMEGNPTSRFTDKKRVWPKPVRLTSEILLDRDRCVLCQRCVRFGKEIAGDVFLDLQGRGGGSSPCDHHFFMGENIGSFDTQVLGIYDEEANPDGATVTPCESMTGPSGEPGIIGSMHSGHPDVAHRDVSGRRFASYFSGNVTQICPVGALTNASYRFRARPHDLISTPSITDQDASGAEIRVDARRGVVLRHLAGDNPEVNEEWISDKDRYAFAWQSSTDRLTRPMVRNDAGELEETDWGTALSRAAAYVKESAQNSEVTFFPGEHLTLEDYYAWGKFAHVVGKSNIVDARARDFRMDEVNFIKLRVAGRPVTVTYQDIEKAPFVFLVDLEPEDECATLFLRLRKATQNHGTKVATLAPFLSDGARKLGATLVQNQPGEQLQILQDIIAGQGEFAWVKESLSQPGALVLMGERASLVVDELEYAARLADATNAAWAWIPRRAGSRAAIEAGCFPGLLPRGRLVTDPMARANIDAAWGLTEPLHENLPLCFRCMLTPEAWEQFLPGTTMVMGGVDLRDLEDPEGTREVLKGVKHVIQLEVRQTEITQYADVVLPVAPPHEKSGTFVNWEGRLRPFGQALASHALPDWKVMNLLGRAAGYDLGLDSLAAIWHEYEELGSWEGIRLGAPFRQDPPIVPPEAGQALVITWKPLLDAGRCQDGEPDLAGTARVPVVRLSAATAQENGITDIAKITGPRGTVTLPVVLTDMPDRVVWMPECSPGSLVHETLGSAYGQLVSLKAAEA</sequence>
<dbReference type="SMART" id="SM00929">
    <property type="entry name" value="NADH-G_4Fe-4S_3"/>
    <property type="match status" value="1"/>
</dbReference>
<dbReference type="GO" id="GO:0051537">
    <property type="term" value="F:2 iron, 2 sulfur cluster binding"/>
    <property type="evidence" value="ECO:0007669"/>
    <property type="project" value="UniProtKB-KW"/>
</dbReference>
<keyword evidence="4" id="KW-0004">4Fe-4S</keyword>
<gene>
    <name evidence="15" type="primary">nqo3_1</name>
    <name evidence="15" type="ORF">NCTC11820_01596</name>
</gene>
<dbReference type="InterPro" id="IPR009010">
    <property type="entry name" value="Asp_de-COase-like_dom_sf"/>
</dbReference>
<evidence type="ECO:0000256" key="12">
    <source>
        <dbReference type="ARBA" id="ARBA00034078"/>
    </source>
</evidence>
<dbReference type="InterPro" id="IPR006656">
    <property type="entry name" value="Mopterin_OxRdtase"/>
</dbReference>
<dbReference type="GO" id="GO:0003954">
    <property type="term" value="F:NADH dehydrogenase activity"/>
    <property type="evidence" value="ECO:0007669"/>
    <property type="project" value="TreeGrafter"/>
</dbReference>
<dbReference type="Pfam" id="PF10588">
    <property type="entry name" value="NADH-G_4Fe-4S_3"/>
    <property type="match status" value="1"/>
</dbReference>
<dbReference type="GO" id="GO:0046872">
    <property type="term" value="F:metal ion binding"/>
    <property type="evidence" value="ECO:0007669"/>
    <property type="project" value="UniProtKB-KW"/>
</dbReference>
<dbReference type="GO" id="GO:0016020">
    <property type="term" value="C:membrane"/>
    <property type="evidence" value="ECO:0007669"/>
    <property type="project" value="UniProtKB-SubCell"/>
</dbReference>
<evidence type="ECO:0000313" key="15">
    <source>
        <dbReference type="EMBL" id="SQB65528.1"/>
    </source>
</evidence>
<dbReference type="InterPro" id="IPR001041">
    <property type="entry name" value="2Fe-2S_ferredoxin-type"/>
</dbReference>
<dbReference type="Pfam" id="PF22151">
    <property type="entry name" value="Fer4_NDSU1"/>
    <property type="match status" value="1"/>
</dbReference>
<evidence type="ECO:0000256" key="2">
    <source>
        <dbReference type="ARBA" id="ARBA00004370"/>
    </source>
</evidence>
<evidence type="ECO:0000256" key="1">
    <source>
        <dbReference type="ARBA" id="ARBA00001966"/>
    </source>
</evidence>
<dbReference type="EC" id="1.6.5.11" evidence="15"/>
<dbReference type="InterPro" id="IPR019574">
    <property type="entry name" value="NADH_UbQ_OxRdtase_Gsu_4Fe4S-bd"/>
</dbReference>
<comment type="similarity">
    <text evidence="3">Belongs to the complex I 75 kDa subunit family.</text>
</comment>
<keyword evidence="11" id="KW-0472">Membrane</keyword>
<evidence type="ECO:0000313" key="16">
    <source>
        <dbReference type="Proteomes" id="UP000250245"/>
    </source>
</evidence>
<dbReference type="AlphaFoldDB" id="A0A2X2YGM6"/>
<dbReference type="PROSITE" id="PS51839">
    <property type="entry name" value="4FE4S_HC3"/>
    <property type="match status" value="1"/>
</dbReference>
<keyword evidence="9" id="KW-0411">Iron-sulfur</keyword>
<dbReference type="GeneID" id="55565131"/>
<keyword evidence="7" id="KW-1278">Translocase</keyword>
<dbReference type="Gene3D" id="3.10.20.740">
    <property type="match status" value="1"/>
</dbReference>
<evidence type="ECO:0000259" key="14">
    <source>
        <dbReference type="PROSITE" id="PS51839"/>
    </source>
</evidence>
<comment type="cofactor">
    <cofactor evidence="12">
        <name>[2Fe-2S] cluster</name>
        <dbReference type="ChEBI" id="CHEBI:190135"/>
    </cofactor>
</comment>
<comment type="cofactor">
    <cofactor evidence="1">
        <name>[4Fe-4S] cluster</name>
        <dbReference type="ChEBI" id="CHEBI:49883"/>
    </cofactor>
</comment>
<reference evidence="15 16" key="1">
    <citation type="submission" date="2018-06" db="EMBL/GenBank/DDBJ databases">
        <authorList>
            <consortium name="Pathogen Informatics"/>
            <person name="Doyle S."/>
        </authorList>
    </citation>
    <scope>NUCLEOTIDE SEQUENCE [LARGE SCALE GENOMIC DNA]</scope>
    <source>
        <strain evidence="15 16">NCTC11820</strain>
    </source>
</reference>
<dbReference type="OMA" id="GRIVMSC"/>
<dbReference type="PROSITE" id="PS51669">
    <property type="entry name" value="4FE4S_MOW_BIS_MGD"/>
    <property type="match status" value="1"/>
</dbReference>
<evidence type="ECO:0000259" key="13">
    <source>
        <dbReference type="PROSITE" id="PS51669"/>
    </source>
</evidence>
<keyword evidence="8" id="KW-0408">Iron</keyword>
<dbReference type="SUPFAM" id="SSF50692">
    <property type="entry name" value="ADC-like"/>
    <property type="match status" value="1"/>
</dbReference>
<dbReference type="Pfam" id="PF00384">
    <property type="entry name" value="Molybdopterin"/>
    <property type="match status" value="2"/>
</dbReference>
<proteinExistence type="inferred from homology"/>
<dbReference type="InterPro" id="IPR054351">
    <property type="entry name" value="NADH_UbQ_OxRdtase_ferredoxin"/>
</dbReference>
<dbReference type="Gene3D" id="3.40.228.10">
    <property type="entry name" value="Dimethylsulfoxide Reductase, domain 2"/>
    <property type="match status" value="1"/>
</dbReference>
<dbReference type="Gene3D" id="3.40.50.740">
    <property type="match status" value="2"/>
</dbReference>
<evidence type="ECO:0000256" key="7">
    <source>
        <dbReference type="ARBA" id="ARBA00022967"/>
    </source>
</evidence>
<evidence type="ECO:0000256" key="8">
    <source>
        <dbReference type="ARBA" id="ARBA00023004"/>
    </source>
</evidence>
<dbReference type="CDD" id="cd00207">
    <property type="entry name" value="fer2"/>
    <property type="match status" value="1"/>
</dbReference>
<keyword evidence="15" id="KW-0560">Oxidoreductase</keyword>
<dbReference type="NCBIfam" id="NF005895">
    <property type="entry name" value="PRK07860.1"/>
    <property type="match status" value="1"/>
</dbReference>
<keyword evidence="6" id="KW-0479">Metal-binding</keyword>
<dbReference type="InterPro" id="IPR006963">
    <property type="entry name" value="Mopterin_OxRdtase_4Fe-4S_dom"/>
</dbReference>
<dbReference type="EMBL" id="UASJ01000001">
    <property type="protein sequence ID" value="SQB65528.1"/>
    <property type="molecule type" value="Genomic_DNA"/>
</dbReference>
<evidence type="ECO:0000256" key="4">
    <source>
        <dbReference type="ARBA" id="ARBA00022485"/>
    </source>
</evidence>
<dbReference type="PANTHER" id="PTHR43105:SF12">
    <property type="entry name" value="NADH-QUINONE OXIDOREDUCTASE SUBUNIT G"/>
    <property type="match status" value="1"/>
</dbReference>